<dbReference type="Gramene" id="rna-AYBTSS11_LOCUS8906">
    <property type="protein sequence ID" value="CAJ1939010.1"/>
    <property type="gene ID" value="gene-AYBTSS11_LOCUS8906"/>
</dbReference>
<organism evidence="1 2">
    <name type="scientific">Sphenostylis stenocarpa</name>
    <dbReference type="NCBI Taxonomy" id="92480"/>
    <lineage>
        <taxon>Eukaryota</taxon>
        <taxon>Viridiplantae</taxon>
        <taxon>Streptophyta</taxon>
        <taxon>Embryophyta</taxon>
        <taxon>Tracheophyta</taxon>
        <taxon>Spermatophyta</taxon>
        <taxon>Magnoliopsida</taxon>
        <taxon>eudicotyledons</taxon>
        <taxon>Gunneridae</taxon>
        <taxon>Pentapetalae</taxon>
        <taxon>rosids</taxon>
        <taxon>fabids</taxon>
        <taxon>Fabales</taxon>
        <taxon>Fabaceae</taxon>
        <taxon>Papilionoideae</taxon>
        <taxon>50 kb inversion clade</taxon>
        <taxon>NPAAA clade</taxon>
        <taxon>indigoferoid/millettioid clade</taxon>
        <taxon>Phaseoleae</taxon>
        <taxon>Sphenostylis</taxon>
    </lineage>
</organism>
<proteinExistence type="predicted"/>
<dbReference type="AlphaFoldDB" id="A0AA86SFA9"/>
<keyword evidence="2" id="KW-1185">Reference proteome</keyword>
<dbReference type="Proteomes" id="UP001189624">
    <property type="component" value="Chromosome 3"/>
</dbReference>
<evidence type="ECO:0000313" key="2">
    <source>
        <dbReference type="Proteomes" id="UP001189624"/>
    </source>
</evidence>
<dbReference type="EMBL" id="OY731400">
    <property type="protein sequence ID" value="CAJ1939010.1"/>
    <property type="molecule type" value="Genomic_DNA"/>
</dbReference>
<evidence type="ECO:0000313" key="1">
    <source>
        <dbReference type="EMBL" id="CAJ1939010.1"/>
    </source>
</evidence>
<accession>A0AA86SFA9</accession>
<name>A0AA86SFA9_9FABA</name>
<sequence length="138" mass="15353">MERMRAVMEEIRIQATHLMLIEVGMVPNKSAGSDCDWMGSTAILKAGQIFEKMGQFQPPCSEPNSFKRQHDHCGIMSIDVQGLYTTLHLEYQLSICCILVHVDLAAHVSPEQLHAASIRLVGPPYSSSDTLFSMSRFG</sequence>
<gene>
    <name evidence="1" type="ORF">AYBTSS11_LOCUS8906</name>
</gene>
<reference evidence="1" key="1">
    <citation type="submission" date="2023-10" db="EMBL/GenBank/DDBJ databases">
        <authorList>
            <person name="Domelevo Entfellner J.-B."/>
        </authorList>
    </citation>
    <scope>NUCLEOTIDE SEQUENCE</scope>
</reference>
<protein>
    <submittedName>
        <fullName evidence="1">Uncharacterized protein</fullName>
    </submittedName>
</protein>